<dbReference type="EMBL" id="LAZR01047673">
    <property type="protein sequence ID" value="KKK93679.1"/>
    <property type="molecule type" value="Genomic_DNA"/>
</dbReference>
<sequence length="357" mass="38979">ARFGNMVKNGYELWKEEVNAKGGIQVGNKKLKVEIIYYDDQSDNQTSAKLTEKLITQDKVKFLLGPFGSGATFATTAIAEKYNVITIATLANSGKIYSRGYQNVFSVLAPASRIFASFIDMLEAQSPKPKKLAIITPNDLFPMSVAKGAKEYAEARGFEVVYFEEYNKGVKDLSSTILKIKNSGAEVLMGSGYLEEAILTVRQLKEQKVDLKAIGFTTGPELVDFRTNLGEDADNIFGVSWWMPLMKYSDPLFVSASEYEKKFEGKFGKGLSYQGAGASQGGLLLQTAIEKAGSLDTDAVRQALRGYKGSTFWGPTRWDESGQNVAGATVTFQIQGGEIKTVFPPEAAGAKPIYPAH</sequence>
<dbReference type="PANTHER" id="PTHR30483">
    <property type="entry name" value="LEUCINE-SPECIFIC-BINDING PROTEIN"/>
    <property type="match status" value="1"/>
</dbReference>
<dbReference type="InterPro" id="IPR051010">
    <property type="entry name" value="BCAA_transport"/>
</dbReference>
<dbReference type="PANTHER" id="PTHR30483:SF37">
    <property type="entry name" value="ABC TRANSPORTER SUBSTRATE-BINDING PROTEIN"/>
    <property type="match status" value="1"/>
</dbReference>
<evidence type="ECO:0000313" key="3">
    <source>
        <dbReference type="EMBL" id="KKK93679.1"/>
    </source>
</evidence>
<organism evidence="3">
    <name type="scientific">marine sediment metagenome</name>
    <dbReference type="NCBI Taxonomy" id="412755"/>
    <lineage>
        <taxon>unclassified sequences</taxon>
        <taxon>metagenomes</taxon>
        <taxon>ecological metagenomes</taxon>
    </lineage>
</organism>
<name>A0A0F9BTC4_9ZZZZ</name>
<proteinExistence type="predicted"/>
<dbReference type="AlphaFoldDB" id="A0A0F9BTC4"/>
<dbReference type="Gene3D" id="3.40.50.2300">
    <property type="match status" value="2"/>
</dbReference>
<feature type="domain" description="Leucine-binding protein" evidence="2">
    <location>
        <begin position="3"/>
        <end position="335"/>
    </location>
</feature>
<dbReference type="InterPro" id="IPR028082">
    <property type="entry name" value="Peripla_BP_I"/>
</dbReference>
<dbReference type="Pfam" id="PF13458">
    <property type="entry name" value="Peripla_BP_6"/>
    <property type="match status" value="1"/>
</dbReference>
<feature type="non-terminal residue" evidence="3">
    <location>
        <position position="1"/>
    </location>
</feature>
<dbReference type="SUPFAM" id="SSF53822">
    <property type="entry name" value="Periplasmic binding protein-like I"/>
    <property type="match status" value="1"/>
</dbReference>
<evidence type="ECO:0000259" key="2">
    <source>
        <dbReference type="Pfam" id="PF13458"/>
    </source>
</evidence>
<dbReference type="InterPro" id="IPR028081">
    <property type="entry name" value="Leu-bd"/>
</dbReference>
<protein>
    <recommendedName>
        <fullName evidence="2">Leucine-binding protein domain-containing protein</fullName>
    </recommendedName>
</protein>
<accession>A0A0F9BTC4</accession>
<reference evidence="3" key="1">
    <citation type="journal article" date="2015" name="Nature">
        <title>Complex archaea that bridge the gap between prokaryotes and eukaryotes.</title>
        <authorList>
            <person name="Spang A."/>
            <person name="Saw J.H."/>
            <person name="Jorgensen S.L."/>
            <person name="Zaremba-Niedzwiedzka K."/>
            <person name="Martijn J."/>
            <person name="Lind A.E."/>
            <person name="van Eijk R."/>
            <person name="Schleper C."/>
            <person name="Guy L."/>
            <person name="Ettema T.J."/>
        </authorList>
    </citation>
    <scope>NUCLEOTIDE SEQUENCE</scope>
</reference>
<gene>
    <name evidence="3" type="ORF">LCGC14_2690470</name>
</gene>
<evidence type="ECO:0000256" key="1">
    <source>
        <dbReference type="ARBA" id="ARBA00022729"/>
    </source>
</evidence>
<dbReference type="CDD" id="cd06338">
    <property type="entry name" value="PBP1_ABC_ligand_binding-like"/>
    <property type="match status" value="1"/>
</dbReference>
<keyword evidence="1" id="KW-0732">Signal</keyword>
<comment type="caution">
    <text evidence="3">The sequence shown here is derived from an EMBL/GenBank/DDBJ whole genome shotgun (WGS) entry which is preliminary data.</text>
</comment>